<accession>A0A4U5MLD6</accession>
<feature type="compositionally biased region" description="Acidic residues" evidence="4">
    <location>
        <begin position="375"/>
        <end position="386"/>
    </location>
</feature>
<keyword evidence="1 3" id="KW-0863">Zinc-finger</keyword>
<evidence type="ECO:0000256" key="4">
    <source>
        <dbReference type="SAM" id="MobiDB-lite"/>
    </source>
</evidence>
<protein>
    <recommendedName>
        <fullName evidence="5">RING-type domain-containing protein</fullName>
    </recommendedName>
</protein>
<evidence type="ECO:0000256" key="3">
    <source>
        <dbReference type="PROSITE-ProRule" id="PRU00175"/>
    </source>
</evidence>
<dbReference type="SUPFAM" id="SSF57850">
    <property type="entry name" value="RING/U-box"/>
    <property type="match status" value="2"/>
</dbReference>
<evidence type="ECO:0000256" key="1">
    <source>
        <dbReference type="ARBA" id="ARBA00022771"/>
    </source>
</evidence>
<dbReference type="Proteomes" id="UP000298663">
    <property type="component" value="Unassembled WGS sequence"/>
</dbReference>
<dbReference type="InterPro" id="IPR001841">
    <property type="entry name" value="Znf_RING"/>
</dbReference>
<dbReference type="Gene3D" id="3.30.40.10">
    <property type="entry name" value="Zinc/RING finger domain, C3HC4 (zinc finger)"/>
    <property type="match status" value="1"/>
</dbReference>
<evidence type="ECO:0000256" key="2">
    <source>
        <dbReference type="ARBA" id="ARBA00022833"/>
    </source>
</evidence>
<name>A0A4U5MLD6_STECR</name>
<dbReference type="PROSITE" id="PS50089">
    <property type="entry name" value="ZF_RING_2"/>
    <property type="match status" value="1"/>
</dbReference>
<keyword evidence="2" id="KW-0862">Zinc</keyword>
<feature type="region of interest" description="Disordered" evidence="4">
    <location>
        <begin position="325"/>
        <end position="397"/>
    </location>
</feature>
<feature type="compositionally biased region" description="Polar residues" evidence="4">
    <location>
        <begin position="346"/>
        <end position="355"/>
    </location>
</feature>
<dbReference type="AlphaFoldDB" id="A0A4U5MLD6"/>
<feature type="region of interest" description="Disordered" evidence="4">
    <location>
        <begin position="405"/>
        <end position="424"/>
    </location>
</feature>
<evidence type="ECO:0000313" key="6">
    <source>
        <dbReference type="EMBL" id="TKR70241.1"/>
    </source>
</evidence>
<reference evidence="6 7" key="2">
    <citation type="journal article" date="2019" name="G3 (Bethesda)">
        <title>Hybrid Assembly of the Genome of the Entomopathogenic Nematode Steinernema carpocapsae Identifies the X-Chromosome.</title>
        <authorList>
            <person name="Serra L."/>
            <person name="Macchietto M."/>
            <person name="Macias-Munoz A."/>
            <person name="McGill C.J."/>
            <person name="Rodriguez I.M."/>
            <person name="Rodriguez B."/>
            <person name="Murad R."/>
            <person name="Mortazavi A."/>
        </authorList>
    </citation>
    <scope>NUCLEOTIDE SEQUENCE [LARGE SCALE GENOMIC DNA]</scope>
    <source>
        <strain evidence="6 7">ALL</strain>
    </source>
</reference>
<dbReference type="EMBL" id="AZBU02000007">
    <property type="protein sequence ID" value="TKR70241.1"/>
    <property type="molecule type" value="Genomic_DNA"/>
</dbReference>
<feature type="compositionally biased region" description="Low complexity" evidence="4">
    <location>
        <begin position="325"/>
        <end position="345"/>
    </location>
</feature>
<keyword evidence="1 3" id="KW-0479">Metal-binding</keyword>
<proteinExistence type="predicted"/>
<gene>
    <name evidence="6" type="ORF">L596_022289</name>
</gene>
<evidence type="ECO:0000313" key="7">
    <source>
        <dbReference type="Proteomes" id="UP000298663"/>
    </source>
</evidence>
<keyword evidence="7" id="KW-1185">Reference proteome</keyword>
<sequence length="650" mass="71732">MSNVSGLVDWANRVVLDIPESFRNDYISQVLQSSANVNPHVIAEVRIPQGSHYVPQPIRPDIMQQNGAAAPGSNYGAVVPQNAASGQALGQQAQQLRGHPSRYSTFRPAPALTVQQAAQQPQQGYPRIELVRAQPQVQNLAQASAEAQAQAVQAAQTDAQAQAVAQALAHQGLLAQIQEQNQMILMERAQAQARAVAEGVDPAQIEAEARAHDQVQAEQVRRAIEMVSQDPQLNAAEAQQQGANPSPASNFQSVYSQALLNELIHRSEHRDYPSGLRVTYHNIPAAQQQPTNVYHTPGGYAAYQVIQSPMHHLRAYYQPYVANQDAQQGPQQAQPAQNPEPQNAASLSLNQNAQDDQGEGDEYSVVSEESNQNAEELDDDEEEEQDPAPPTSPEDLVPFQVLSPQVEEPQDLSQSPNDLSPGKRRLPVEELECPICYNIFNNPKVLTCCGGSICGVCEKKINKERCPICNSLRSRPHRPLVANVALKNHIETTQNHSVNCSNCQELVFAKDTYMCQTCQKDKICSHCVIKDHTGEHIVDRSILPTKKQKQELFERVELTVIEAYSSIDRVLTGIRAQMDVRVKEYEKIRDDVINTPTMTKSDVKEAMQEIGKIAVEIKKLQKHIVKLDNSLQNDGHLATYTSADTPSTSE</sequence>
<dbReference type="OrthoDB" id="5844798at2759"/>
<organism evidence="6 7">
    <name type="scientific">Steinernema carpocapsae</name>
    <name type="common">Entomopathogenic nematode</name>
    <dbReference type="NCBI Taxonomy" id="34508"/>
    <lineage>
        <taxon>Eukaryota</taxon>
        <taxon>Metazoa</taxon>
        <taxon>Ecdysozoa</taxon>
        <taxon>Nematoda</taxon>
        <taxon>Chromadorea</taxon>
        <taxon>Rhabditida</taxon>
        <taxon>Tylenchina</taxon>
        <taxon>Panagrolaimomorpha</taxon>
        <taxon>Strongyloidoidea</taxon>
        <taxon>Steinernematidae</taxon>
        <taxon>Steinernema</taxon>
    </lineage>
</organism>
<dbReference type="STRING" id="34508.A0A4U5MLD6"/>
<comment type="caution">
    <text evidence="6">The sequence shown here is derived from an EMBL/GenBank/DDBJ whole genome shotgun (WGS) entry which is preliminary data.</text>
</comment>
<dbReference type="GO" id="GO:0008270">
    <property type="term" value="F:zinc ion binding"/>
    <property type="evidence" value="ECO:0007669"/>
    <property type="project" value="UniProtKB-KW"/>
</dbReference>
<evidence type="ECO:0000259" key="5">
    <source>
        <dbReference type="PROSITE" id="PS50089"/>
    </source>
</evidence>
<reference evidence="6 7" key="1">
    <citation type="journal article" date="2015" name="Genome Biol.">
        <title>Comparative genomics of Steinernema reveals deeply conserved gene regulatory networks.</title>
        <authorList>
            <person name="Dillman A.R."/>
            <person name="Macchietto M."/>
            <person name="Porter C.F."/>
            <person name="Rogers A."/>
            <person name="Williams B."/>
            <person name="Antoshechkin I."/>
            <person name="Lee M.M."/>
            <person name="Goodwin Z."/>
            <person name="Lu X."/>
            <person name="Lewis E.E."/>
            <person name="Goodrich-Blair H."/>
            <person name="Stock S.P."/>
            <person name="Adams B.J."/>
            <person name="Sternberg P.W."/>
            <person name="Mortazavi A."/>
        </authorList>
    </citation>
    <scope>NUCLEOTIDE SEQUENCE [LARGE SCALE GENOMIC DNA]</scope>
    <source>
        <strain evidence="6 7">ALL</strain>
    </source>
</reference>
<feature type="domain" description="RING-type" evidence="5">
    <location>
        <begin position="433"/>
        <end position="470"/>
    </location>
</feature>
<dbReference type="InterPro" id="IPR013083">
    <property type="entry name" value="Znf_RING/FYVE/PHD"/>
</dbReference>